<keyword evidence="3" id="KW-1185">Reference proteome</keyword>
<feature type="transmembrane region" description="Helical" evidence="1">
    <location>
        <begin position="265"/>
        <end position="287"/>
    </location>
</feature>
<comment type="caution">
    <text evidence="2">The sequence shown here is derived from an EMBL/GenBank/DDBJ whole genome shotgun (WGS) entry which is preliminary data.</text>
</comment>
<dbReference type="AlphaFoldDB" id="A0A0J7KZ11"/>
<dbReference type="Proteomes" id="UP000036403">
    <property type="component" value="Unassembled WGS sequence"/>
</dbReference>
<keyword evidence="1" id="KW-0812">Transmembrane</keyword>
<feature type="transmembrane region" description="Helical" evidence="1">
    <location>
        <begin position="150"/>
        <end position="173"/>
    </location>
</feature>
<feature type="transmembrane region" description="Helical" evidence="1">
    <location>
        <begin position="323"/>
        <end position="345"/>
    </location>
</feature>
<feature type="transmembrane region" description="Helical" evidence="1">
    <location>
        <begin position="28"/>
        <end position="52"/>
    </location>
</feature>
<dbReference type="EMBL" id="LBMM01001909">
    <property type="protein sequence ID" value="KMQ95566.1"/>
    <property type="molecule type" value="Genomic_DNA"/>
</dbReference>
<keyword evidence="1" id="KW-0472">Membrane</keyword>
<accession>A0A0J7KZ11</accession>
<gene>
    <name evidence="2" type="ORF">RF55_4213</name>
</gene>
<protein>
    <submittedName>
        <fullName evidence="2">Odorant receptor 2a</fullName>
    </submittedName>
</protein>
<name>A0A0J7KZ11_LASNI</name>
<feature type="transmembrane region" description="Helical" evidence="1">
    <location>
        <begin position="91"/>
        <end position="113"/>
    </location>
</feature>
<keyword evidence="2" id="KW-0675">Receptor</keyword>
<evidence type="ECO:0000313" key="2">
    <source>
        <dbReference type="EMBL" id="KMQ95566.1"/>
    </source>
</evidence>
<sequence length="385" mass="44504">MFWIITMTMALFCNYSYLLTHMYSAELLDLIDCLCLILAHTKVIFKCFVFWLNQRKFIQILTIMMEDWNDCVDNDISMCETSKKAKLSDRLVNAIIILHTATIFAYCMGIFLIDVDVTDQTTELPFMGKLELPFRINTQRSYRLMLIAQFLHLILCGWVAGITNVLLLTLNFFNLVDCLCSFLAHAKVITKLVAFWINQHQRQQVSRDYYDYLRFLLRQHDQGTQIIHRKLVETLALITDDWNDCANSDIGVRVTMRKAKLSDRITNAILILHTITIVAYCLGVILADVDVTETIELPYVNKLKLPFNVITQRTYRFVLIAEFVHMILCNWTAGVVNAILLTLAIGTPDAMEQIMKCLLFFSITNLEAFIFCYAGEYLSNKVCVR</sequence>
<dbReference type="OrthoDB" id="6765072at2759"/>
<keyword evidence="1" id="KW-1133">Transmembrane helix</keyword>
<organism evidence="2 3">
    <name type="scientific">Lasius niger</name>
    <name type="common">Black garden ant</name>
    <dbReference type="NCBI Taxonomy" id="67767"/>
    <lineage>
        <taxon>Eukaryota</taxon>
        <taxon>Metazoa</taxon>
        <taxon>Ecdysozoa</taxon>
        <taxon>Arthropoda</taxon>
        <taxon>Hexapoda</taxon>
        <taxon>Insecta</taxon>
        <taxon>Pterygota</taxon>
        <taxon>Neoptera</taxon>
        <taxon>Endopterygota</taxon>
        <taxon>Hymenoptera</taxon>
        <taxon>Apocrita</taxon>
        <taxon>Aculeata</taxon>
        <taxon>Formicoidea</taxon>
        <taxon>Formicidae</taxon>
        <taxon>Formicinae</taxon>
        <taxon>Lasius</taxon>
        <taxon>Lasius</taxon>
    </lineage>
</organism>
<reference evidence="2 3" key="1">
    <citation type="submission" date="2015-04" db="EMBL/GenBank/DDBJ databases">
        <title>Lasius niger genome sequencing.</title>
        <authorList>
            <person name="Konorov E.A."/>
            <person name="Nikitin M.A."/>
            <person name="Kirill M.V."/>
            <person name="Chang P."/>
        </authorList>
    </citation>
    <scope>NUCLEOTIDE SEQUENCE [LARGE SCALE GENOMIC DNA]</scope>
    <source>
        <tissue evidence="2">Whole</tissue>
    </source>
</reference>
<evidence type="ECO:0000256" key="1">
    <source>
        <dbReference type="SAM" id="Phobius"/>
    </source>
</evidence>
<feature type="transmembrane region" description="Helical" evidence="1">
    <location>
        <begin position="357"/>
        <end position="378"/>
    </location>
</feature>
<evidence type="ECO:0000313" key="3">
    <source>
        <dbReference type="Proteomes" id="UP000036403"/>
    </source>
</evidence>
<dbReference type="PaxDb" id="67767-A0A0J7KZ11"/>
<proteinExistence type="predicted"/>